<evidence type="ECO:0000313" key="2">
    <source>
        <dbReference type="Proteomes" id="UP001177744"/>
    </source>
</evidence>
<evidence type="ECO:0000313" key="1">
    <source>
        <dbReference type="EMBL" id="KAK1338266.1"/>
    </source>
</evidence>
<dbReference type="Proteomes" id="UP001177744">
    <property type="component" value="Unassembled WGS sequence"/>
</dbReference>
<keyword evidence="2" id="KW-1185">Reference proteome</keyword>
<dbReference type="EMBL" id="JAULJE010000010">
    <property type="protein sequence ID" value="KAK1338266.1"/>
    <property type="molecule type" value="Genomic_DNA"/>
</dbReference>
<organism evidence="1 2">
    <name type="scientific">Cnephaeus nilssonii</name>
    <name type="common">Northern bat</name>
    <name type="synonym">Eptesicus nilssonii</name>
    <dbReference type="NCBI Taxonomy" id="3371016"/>
    <lineage>
        <taxon>Eukaryota</taxon>
        <taxon>Metazoa</taxon>
        <taxon>Chordata</taxon>
        <taxon>Craniata</taxon>
        <taxon>Vertebrata</taxon>
        <taxon>Euteleostomi</taxon>
        <taxon>Mammalia</taxon>
        <taxon>Eutheria</taxon>
        <taxon>Laurasiatheria</taxon>
        <taxon>Chiroptera</taxon>
        <taxon>Yangochiroptera</taxon>
        <taxon>Vespertilionidae</taxon>
        <taxon>Cnephaeus</taxon>
    </lineage>
</organism>
<proteinExistence type="predicted"/>
<comment type="caution">
    <text evidence="1">The sequence shown here is derived from an EMBL/GenBank/DDBJ whole genome shotgun (WGS) entry which is preliminary data.</text>
</comment>
<protein>
    <submittedName>
        <fullName evidence="1">Uncharacterized protein</fullName>
    </submittedName>
</protein>
<sequence length="198" mass="22152">MDQAIILTFMSYYLRNTFYKAITTIDSDFPDGSGQSKLKTFWNGFTILDAIKNIHDSWEEADMQIDRMAERPVAMTSTGHRGADAQCRSCPLVVSVLPQGEALLSQKAGSWLASAVAPPSSIRIDSNFERSSMVGKMLSNSIACYREIIHEKKSQSIWQTSLWSYFKKLPQPPQSSATTTLIISSHQHGGKTFHQQKD</sequence>
<dbReference type="AlphaFoldDB" id="A0AA40LLN3"/>
<name>A0AA40LLN3_CNENI</name>
<accession>A0AA40LLN3</accession>
<gene>
    <name evidence="1" type="ORF">QTO34_001381</name>
</gene>
<reference evidence="1" key="1">
    <citation type="submission" date="2023-06" db="EMBL/GenBank/DDBJ databases">
        <title>Reference genome for the Northern bat (Eptesicus nilssonii), a most northern bat species.</title>
        <authorList>
            <person name="Laine V.N."/>
            <person name="Pulliainen A.T."/>
            <person name="Lilley T.M."/>
        </authorList>
    </citation>
    <scope>NUCLEOTIDE SEQUENCE</scope>
    <source>
        <strain evidence="1">BLF_Eptnil</strain>
        <tissue evidence="1">Kidney</tissue>
    </source>
</reference>